<dbReference type="InterPro" id="IPR006311">
    <property type="entry name" value="TAT_signal"/>
</dbReference>
<dbReference type="SUPFAM" id="SSF53850">
    <property type="entry name" value="Periplasmic binding protein-like II"/>
    <property type="match status" value="1"/>
</dbReference>
<evidence type="ECO:0000256" key="5">
    <source>
        <dbReference type="SAM" id="SignalP"/>
    </source>
</evidence>
<feature type="chain" id="PRO_5032268620" evidence="5">
    <location>
        <begin position="27"/>
        <end position="380"/>
    </location>
</feature>
<protein>
    <submittedName>
        <fullName evidence="7">Transporter substrate-binding domain-containing protein</fullName>
    </submittedName>
</protein>
<evidence type="ECO:0000256" key="3">
    <source>
        <dbReference type="ARBA" id="ARBA00022729"/>
    </source>
</evidence>
<dbReference type="PANTHER" id="PTHR30024">
    <property type="entry name" value="ALIPHATIC SULFONATES-BINDING PROTEIN-RELATED"/>
    <property type="match status" value="1"/>
</dbReference>
<feature type="compositionally biased region" description="Low complexity" evidence="4">
    <location>
        <begin position="34"/>
        <end position="75"/>
    </location>
</feature>
<comment type="similarity">
    <text evidence="2">Belongs to the bacterial solute-binding protein SsuA/TauA family.</text>
</comment>
<reference evidence="7" key="1">
    <citation type="journal article" date="2020" name="mSystems">
        <title>Genome- and Community-Level Interaction Insights into Carbon Utilization and Element Cycling Functions of Hydrothermarchaeota in Hydrothermal Sediment.</title>
        <authorList>
            <person name="Zhou Z."/>
            <person name="Liu Y."/>
            <person name="Xu W."/>
            <person name="Pan J."/>
            <person name="Luo Z.H."/>
            <person name="Li M."/>
        </authorList>
    </citation>
    <scope>NUCLEOTIDE SEQUENCE [LARGE SCALE GENOMIC DNA]</scope>
    <source>
        <strain evidence="7">SpSt-210</strain>
    </source>
</reference>
<evidence type="ECO:0000259" key="6">
    <source>
        <dbReference type="SMART" id="SM00062"/>
    </source>
</evidence>
<dbReference type="Pfam" id="PF09084">
    <property type="entry name" value="NMT1"/>
    <property type="match status" value="1"/>
</dbReference>
<dbReference type="GO" id="GO:0042597">
    <property type="term" value="C:periplasmic space"/>
    <property type="evidence" value="ECO:0007669"/>
    <property type="project" value="UniProtKB-SubCell"/>
</dbReference>
<comment type="caution">
    <text evidence="7">The sequence shown here is derived from an EMBL/GenBank/DDBJ whole genome shotgun (WGS) entry which is preliminary data.</text>
</comment>
<dbReference type="SMART" id="SM00062">
    <property type="entry name" value="PBPb"/>
    <property type="match status" value="1"/>
</dbReference>
<gene>
    <name evidence="7" type="ORF">ENP34_08100</name>
</gene>
<accession>A0A831X8P0</accession>
<feature type="domain" description="Solute-binding protein family 3/N-terminal" evidence="6">
    <location>
        <begin position="83"/>
        <end position="308"/>
    </location>
</feature>
<dbReference type="PANTHER" id="PTHR30024:SF47">
    <property type="entry name" value="TAURINE-BINDING PERIPLASMIC PROTEIN"/>
    <property type="match status" value="1"/>
</dbReference>
<organism evidence="7">
    <name type="scientific">Thermorudis peleae</name>
    <dbReference type="NCBI Taxonomy" id="1382356"/>
    <lineage>
        <taxon>Bacteria</taxon>
        <taxon>Pseudomonadati</taxon>
        <taxon>Thermomicrobiota</taxon>
        <taxon>Thermomicrobia</taxon>
        <taxon>Thermomicrobia incertae sedis</taxon>
        <taxon>Thermorudis</taxon>
    </lineage>
</organism>
<dbReference type="AlphaFoldDB" id="A0A831X8P0"/>
<evidence type="ECO:0000256" key="4">
    <source>
        <dbReference type="SAM" id="MobiDB-lite"/>
    </source>
</evidence>
<evidence type="ECO:0000313" key="7">
    <source>
        <dbReference type="EMBL" id="HEG91390.1"/>
    </source>
</evidence>
<dbReference type="InterPro" id="IPR015168">
    <property type="entry name" value="SsuA/THI5"/>
</dbReference>
<dbReference type="PROSITE" id="PS51257">
    <property type="entry name" value="PROKAR_LIPOPROTEIN"/>
    <property type="match status" value="1"/>
</dbReference>
<dbReference type="InterPro" id="IPR001638">
    <property type="entry name" value="Solute-binding_3/MltF_N"/>
</dbReference>
<evidence type="ECO:0000256" key="1">
    <source>
        <dbReference type="ARBA" id="ARBA00004418"/>
    </source>
</evidence>
<feature type="region of interest" description="Disordered" evidence="4">
    <location>
        <begin position="34"/>
        <end position="76"/>
    </location>
</feature>
<dbReference type="PROSITE" id="PS51318">
    <property type="entry name" value="TAT"/>
    <property type="match status" value="1"/>
</dbReference>
<name>A0A831X8P0_9BACT</name>
<feature type="signal peptide" evidence="5">
    <location>
        <begin position="1"/>
        <end position="26"/>
    </location>
</feature>
<sequence length="380" mass="40781">MTTRYTRRQFLIGTVSAAVTSLLISACQSQEQQPTPTAAPAATPTQAAAASPTQPAAVTATPAATPTVAPAASPTMAQRPDRTFRFAYLRLGWAGCEAIDDLGLLSARGWKLEWNRIDQISALANAFAAGQADIIDMSVVIAAQMHEQGVPLKIFSAAVGTLGSILVRPGLGVSSVPDLRGKRVGGIPGGTTTQDINAMVRRLYDFDLLTDTEFIQASTPPDAVNLLINGNVDALLMWEPTVSRLTNSGQAEILVTQQELWKQVSGSETPQVHVIYMTSPELADEYPELMQDIIAAQEEVAELWQAGDDKAVQAFANVTELPPDVISTALSRTTPLAGLSKDLQDTILMQLKFNRESGVLLQSDLWLNAEEARAALFWEP</sequence>
<comment type="subcellular location">
    <subcellularLocation>
        <location evidence="1">Periplasm</location>
    </subcellularLocation>
</comment>
<proteinExistence type="inferred from homology"/>
<evidence type="ECO:0000256" key="2">
    <source>
        <dbReference type="ARBA" id="ARBA00010742"/>
    </source>
</evidence>
<keyword evidence="3 5" id="KW-0732">Signal</keyword>
<dbReference type="EMBL" id="DSIY01000193">
    <property type="protein sequence ID" value="HEG91390.1"/>
    <property type="molecule type" value="Genomic_DNA"/>
</dbReference>
<dbReference type="Gene3D" id="3.40.190.10">
    <property type="entry name" value="Periplasmic binding protein-like II"/>
    <property type="match status" value="2"/>
</dbReference>